<comment type="caution">
    <text evidence="1">The sequence shown here is derived from an EMBL/GenBank/DDBJ whole genome shotgun (WGS) entry which is preliminary data.</text>
</comment>
<proteinExistence type="predicted"/>
<accession>A0A0A2FTY6</accession>
<gene>
    <name evidence="1" type="ORF">HR15_00815</name>
</gene>
<dbReference type="EMBL" id="JRAK01000011">
    <property type="protein sequence ID" value="KGN94601.1"/>
    <property type="molecule type" value="Genomic_DNA"/>
</dbReference>
<dbReference type="AlphaFoldDB" id="A0A0A2FTY6"/>
<evidence type="ECO:0000313" key="2">
    <source>
        <dbReference type="Proteomes" id="UP000030146"/>
    </source>
</evidence>
<dbReference type="Proteomes" id="UP000030146">
    <property type="component" value="Unassembled WGS sequence"/>
</dbReference>
<organism evidence="1 2">
    <name type="scientific">Porphyromonas gulae</name>
    <dbReference type="NCBI Taxonomy" id="111105"/>
    <lineage>
        <taxon>Bacteria</taxon>
        <taxon>Pseudomonadati</taxon>
        <taxon>Bacteroidota</taxon>
        <taxon>Bacteroidia</taxon>
        <taxon>Bacteroidales</taxon>
        <taxon>Porphyromonadaceae</taxon>
        <taxon>Porphyromonas</taxon>
    </lineage>
</organism>
<name>A0A0A2FTY6_9PORP</name>
<evidence type="ECO:0000313" key="1">
    <source>
        <dbReference type="EMBL" id="KGN94601.1"/>
    </source>
</evidence>
<sequence>MFFWRQYLVTLLLREMSSLMILICSTYAAGCLQIVRPPFLTSRWFQLIPTKAPGSVTIKSDTSSCRCSCLFYRSCRLSLSCLIGPAWDFPVCLSKIESDVFLFFTGSLRTRTA</sequence>
<reference evidence="1 2" key="1">
    <citation type="submission" date="2014-08" db="EMBL/GenBank/DDBJ databases">
        <title>Porphyromonas gulae strain:COT-052_OH3439 Genome sequencing.</title>
        <authorList>
            <person name="Wallis C."/>
            <person name="Deusch O."/>
            <person name="O'Flynn C."/>
            <person name="Davis I."/>
            <person name="Jospin G."/>
            <person name="Darling A.E."/>
            <person name="Coil D.A."/>
            <person name="Alexiev A."/>
            <person name="Horsfall A."/>
            <person name="Kirkwood N."/>
            <person name="Harris S."/>
            <person name="Eisen J.A."/>
        </authorList>
    </citation>
    <scope>NUCLEOTIDE SEQUENCE [LARGE SCALE GENOMIC DNA]</scope>
    <source>
        <strain evidence="2">COT-052 OH3439</strain>
    </source>
</reference>
<keyword evidence="2" id="KW-1185">Reference proteome</keyword>
<protein>
    <submittedName>
        <fullName evidence="1">Uncharacterized protein</fullName>
    </submittedName>
</protein>